<evidence type="ECO:0000313" key="7">
    <source>
        <dbReference type="Proteomes" id="UP000199529"/>
    </source>
</evidence>
<dbReference type="OrthoDB" id="4337053at2"/>
<comment type="subcellular location">
    <subcellularLocation>
        <location evidence="1">Membrane</location>
        <topology evidence="1">Multi-pass membrane protein</topology>
    </subcellularLocation>
</comment>
<accession>A0A1H3RIQ7</accession>
<evidence type="ECO:0000256" key="3">
    <source>
        <dbReference type="ARBA" id="ARBA00022989"/>
    </source>
</evidence>
<dbReference type="InterPro" id="IPR032808">
    <property type="entry name" value="DoxX"/>
</dbReference>
<keyword evidence="4 5" id="KW-0472">Membrane</keyword>
<dbReference type="GO" id="GO:0016020">
    <property type="term" value="C:membrane"/>
    <property type="evidence" value="ECO:0007669"/>
    <property type="project" value="UniProtKB-SubCell"/>
</dbReference>
<evidence type="ECO:0000256" key="4">
    <source>
        <dbReference type="ARBA" id="ARBA00023136"/>
    </source>
</evidence>
<dbReference type="Proteomes" id="UP000199529">
    <property type="component" value="Unassembled WGS sequence"/>
</dbReference>
<evidence type="ECO:0000256" key="5">
    <source>
        <dbReference type="SAM" id="Phobius"/>
    </source>
</evidence>
<evidence type="ECO:0000256" key="2">
    <source>
        <dbReference type="ARBA" id="ARBA00022692"/>
    </source>
</evidence>
<sequence length="117" mass="11637">MFITYVVVTAVTIAANAGIAIADLVKADFVLVNSAKVDVPPSWLPMLGTLKAAGAVGLLLGLLGFQAIGVAAAIGLVAFYVGAIVAHVRAREINTIAPGPGAFLTLAVASLVLAIAG</sequence>
<dbReference type="AlphaFoldDB" id="A0A1H3RIQ7"/>
<name>A0A1H3RIQ7_9PSEU</name>
<keyword evidence="7" id="KW-1185">Reference proteome</keyword>
<gene>
    <name evidence="6" type="ORF">SAMN05216215_105453</name>
</gene>
<dbReference type="Pfam" id="PF13564">
    <property type="entry name" value="DoxX_2"/>
    <property type="match status" value="1"/>
</dbReference>
<evidence type="ECO:0000313" key="6">
    <source>
        <dbReference type="EMBL" id="SDZ25634.1"/>
    </source>
</evidence>
<dbReference type="RefSeq" id="WP_093275457.1">
    <property type="nucleotide sequence ID" value="NZ_FNOK01000054.1"/>
</dbReference>
<dbReference type="EMBL" id="FNOK01000054">
    <property type="protein sequence ID" value="SDZ25634.1"/>
    <property type="molecule type" value="Genomic_DNA"/>
</dbReference>
<feature type="transmembrane region" description="Helical" evidence="5">
    <location>
        <begin position="96"/>
        <end position="116"/>
    </location>
</feature>
<keyword evidence="2 5" id="KW-0812">Transmembrane</keyword>
<protein>
    <submittedName>
        <fullName evidence="6">DoxX-like family protein</fullName>
    </submittedName>
</protein>
<evidence type="ECO:0000256" key="1">
    <source>
        <dbReference type="ARBA" id="ARBA00004141"/>
    </source>
</evidence>
<reference evidence="7" key="1">
    <citation type="submission" date="2016-10" db="EMBL/GenBank/DDBJ databases">
        <authorList>
            <person name="Varghese N."/>
            <person name="Submissions S."/>
        </authorList>
    </citation>
    <scope>NUCLEOTIDE SEQUENCE [LARGE SCALE GENOMIC DNA]</scope>
    <source>
        <strain evidence="7">CGMCC 4.3530</strain>
    </source>
</reference>
<proteinExistence type="predicted"/>
<organism evidence="6 7">
    <name type="scientific">Saccharopolyspora shandongensis</name>
    <dbReference type="NCBI Taxonomy" id="418495"/>
    <lineage>
        <taxon>Bacteria</taxon>
        <taxon>Bacillati</taxon>
        <taxon>Actinomycetota</taxon>
        <taxon>Actinomycetes</taxon>
        <taxon>Pseudonocardiales</taxon>
        <taxon>Pseudonocardiaceae</taxon>
        <taxon>Saccharopolyspora</taxon>
    </lineage>
</organism>
<dbReference type="STRING" id="418495.SAMN05216215_105453"/>
<keyword evidence="3 5" id="KW-1133">Transmembrane helix</keyword>
<feature type="transmembrane region" description="Helical" evidence="5">
    <location>
        <begin position="70"/>
        <end position="90"/>
    </location>
</feature>